<evidence type="ECO:0000313" key="11">
    <source>
        <dbReference type="Proteomes" id="UP000076929"/>
    </source>
</evidence>
<dbReference type="GO" id="GO:0008270">
    <property type="term" value="F:zinc ion binding"/>
    <property type="evidence" value="ECO:0007669"/>
    <property type="project" value="UniProtKB-UniRule"/>
</dbReference>
<proteinExistence type="inferred from homology"/>
<evidence type="ECO:0000256" key="1">
    <source>
        <dbReference type="ARBA" id="ARBA00022515"/>
    </source>
</evidence>
<dbReference type="NCBIfam" id="NF011455">
    <property type="entry name" value="PRK14873.1-5"/>
    <property type="match status" value="1"/>
</dbReference>
<dbReference type="PANTHER" id="PTHR30580">
    <property type="entry name" value="PRIMOSOMAL PROTEIN N"/>
    <property type="match status" value="1"/>
</dbReference>
<dbReference type="GO" id="GO:0006302">
    <property type="term" value="P:double-strand break repair"/>
    <property type="evidence" value="ECO:0007669"/>
    <property type="project" value="InterPro"/>
</dbReference>
<evidence type="ECO:0000259" key="9">
    <source>
        <dbReference type="Pfam" id="PF17764"/>
    </source>
</evidence>
<dbReference type="EMBL" id="CP015622">
    <property type="protein sequence ID" value="ANE04110.1"/>
    <property type="molecule type" value="Genomic_DNA"/>
</dbReference>
<dbReference type="GO" id="GO:1990077">
    <property type="term" value="C:primosome complex"/>
    <property type="evidence" value="ECO:0007669"/>
    <property type="project" value="UniProtKB-UniRule"/>
</dbReference>
<dbReference type="SUPFAM" id="SSF52540">
    <property type="entry name" value="P-loop containing nucleoside triphosphate hydrolases"/>
    <property type="match status" value="1"/>
</dbReference>
<dbReference type="InterPro" id="IPR027417">
    <property type="entry name" value="P-loop_NTPase"/>
</dbReference>
<evidence type="ECO:0000256" key="8">
    <source>
        <dbReference type="HAMAP-Rule" id="MF_00983"/>
    </source>
</evidence>
<dbReference type="GO" id="GO:0043138">
    <property type="term" value="F:3'-5' DNA helicase activity"/>
    <property type="evidence" value="ECO:0007669"/>
    <property type="project" value="TreeGrafter"/>
</dbReference>
<dbReference type="STRING" id="1652495.ccrud_07740"/>
<reference evidence="10 11" key="1">
    <citation type="submission" date="2016-05" db="EMBL/GenBank/DDBJ databases">
        <title>Complete genome sequence of Corynebacterium crudilactis, a new Corynebacterium species isolated from raw cow's milk.</title>
        <authorList>
            <person name="Christian R."/>
            <person name="Zimmermann J."/>
            <person name="Lipski A."/>
            <person name="Kalinowski J."/>
        </authorList>
    </citation>
    <scope>NUCLEOTIDE SEQUENCE [LARGE SCALE GENOMIC DNA]</scope>
    <source>
        <strain evidence="10 11">JZ16</strain>
    </source>
</reference>
<comment type="similarity">
    <text evidence="8">Belongs to the helicase family. PriA subfamily.</text>
</comment>
<dbReference type="GO" id="GO:0006310">
    <property type="term" value="P:DNA recombination"/>
    <property type="evidence" value="ECO:0007669"/>
    <property type="project" value="InterPro"/>
</dbReference>
<protein>
    <recommendedName>
        <fullName evidence="8">Probable replication restart protein PriA</fullName>
    </recommendedName>
    <alternativeName>
        <fullName evidence="8">Putative ATP-dependent DNA helicase PriA</fullName>
    </alternativeName>
</protein>
<evidence type="ECO:0000256" key="3">
    <source>
        <dbReference type="ARBA" id="ARBA00022723"/>
    </source>
</evidence>
<sequence length="679" mass="73600">MSKTRVPAPEKSVARVLPLLGLPHLDRLFDYRISEDQHEDVQPGVRVRIRFGGRLVDAIVDSRITETTHEGRLMWLDRVISPIVVYPPQTAQLIEQLSARYGGVRSDLIRSALPSRNAGAEDSDTSTSWESLGEAKEPDLSSWSAYQHGQSFVDAVLAGTTARAAWQIAPGDDWALALASLAVKVVKDGGGALIVVPDQRDLDRLEAALRTLIAAKQITVLNSGLGPQARYRRFLSVLSGQGRLVIGTRSAAFAPVQDLKLAIILNDGDDNLVDPRAPYAHAREVLTTRSSLEGSSLIIAGHARTAEAQLLVESGWMHNLIAARDTVRTRMPRIQAVGDSDFQMERDPMARSARLPALAFHAVRAALERNQPVLIQVPRKGYVPTLACGNCRNPARCRHCNGPLSLPQGSANLAGVPTCRWCGRLDSRFKCQNCGSPKLRAVVLGTERTAEELGRAFPSVRVITSGGNKIIDAVENRASIVVSTPGAEPYVTTTAELKGAYGALLLLDTWALMGRQDLRAMEETLHKWAAAATLVHSHLHQGQVIVVADPSFPVVQSLIRWDIAGAAAQELESRREVAFPPSVHMAAIDGATAALESFLECAELPEHAEVLGPVDLPPGVSLPGEYDEQRFGPAQRLLIRTPLGPRSELGTALRTAQVSRAARKKDLPLRIQMDPIHIG</sequence>
<feature type="binding site" evidence="8">
    <location>
        <position position="431"/>
    </location>
    <ligand>
        <name>Zn(2+)</name>
        <dbReference type="ChEBI" id="CHEBI:29105"/>
        <label>1</label>
    </ligand>
</feature>
<keyword evidence="6 8" id="KW-0067">ATP-binding</keyword>
<keyword evidence="2 8" id="KW-0235">DNA replication</keyword>
<dbReference type="GO" id="GO:0006269">
    <property type="term" value="P:DNA replication, synthesis of primer"/>
    <property type="evidence" value="ECO:0007669"/>
    <property type="project" value="UniProtKB-KW"/>
</dbReference>
<feature type="binding site" evidence="8">
    <location>
        <position position="388"/>
    </location>
    <ligand>
        <name>Zn(2+)</name>
        <dbReference type="ChEBI" id="CHEBI:29105"/>
        <label>1</label>
    </ligand>
</feature>
<dbReference type="InterPro" id="IPR041222">
    <property type="entry name" value="PriA_3primeBD"/>
</dbReference>
<gene>
    <name evidence="8" type="primary">priA</name>
    <name evidence="10" type="ORF">ccrud_07740</name>
</gene>
<evidence type="ECO:0000256" key="6">
    <source>
        <dbReference type="ARBA" id="ARBA00022840"/>
    </source>
</evidence>
<evidence type="ECO:0000256" key="5">
    <source>
        <dbReference type="ARBA" id="ARBA00022833"/>
    </source>
</evidence>
<dbReference type="Gene3D" id="3.40.1440.60">
    <property type="entry name" value="PriA, 3(prime) DNA-binding domain"/>
    <property type="match status" value="1"/>
</dbReference>
<dbReference type="HAMAP" id="MF_00983">
    <property type="entry name" value="PriA"/>
    <property type="match status" value="1"/>
</dbReference>
<dbReference type="GO" id="GO:0003677">
    <property type="term" value="F:DNA binding"/>
    <property type="evidence" value="ECO:0007669"/>
    <property type="project" value="UniProtKB-UniRule"/>
</dbReference>
<keyword evidence="1 8" id="KW-0639">Primosome</keyword>
<keyword evidence="5 8" id="KW-0862">Zinc</keyword>
<name>A0A172QTX9_9CORY</name>
<dbReference type="GO" id="GO:0005524">
    <property type="term" value="F:ATP binding"/>
    <property type="evidence" value="ECO:0007669"/>
    <property type="project" value="UniProtKB-UniRule"/>
</dbReference>
<dbReference type="InterPro" id="IPR005259">
    <property type="entry name" value="PriA"/>
</dbReference>
<feature type="domain" description="Primosomal protein N' 3' DNA-binding" evidence="9">
    <location>
        <begin position="21"/>
        <end position="114"/>
    </location>
</feature>
<dbReference type="KEGG" id="ccjz:ccrud_07740"/>
<dbReference type="Pfam" id="PF17764">
    <property type="entry name" value="PriA_3primeBD"/>
    <property type="match status" value="1"/>
</dbReference>
<dbReference type="OrthoDB" id="3177118at2"/>
<dbReference type="AlphaFoldDB" id="A0A172QTX9"/>
<dbReference type="GO" id="GO:0006270">
    <property type="term" value="P:DNA replication initiation"/>
    <property type="evidence" value="ECO:0007669"/>
    <property type="project" value="TreeGrafter"/>
</dbReference>
<evidence type="ECO:0000256" key="7">
    <source>
        <dbReference type="ARBA" id="ARBA00023125"/>
    </source>
</evidence>
<dbReference type="Gene3D" id="3.40.50.300">
    <property type="entry name" value="P-loop containing nucleotide triphosphate hydrolases"/>
    <property type="match status" value="1"/>
</dbReference>
<evidence type="ECO:0000313" key="10">
    <source>
        <dbReference type="EMBL" id="ANE04110.1"/>
    </source>
</evidence>
<evidence type="ECO:0000256" key="2">
    <source>
        <dbReference type="ARBA" id="ARBA00022705"/>
    </source>
</evidence>
<comment type="subunit">
    <text evidence="8">Component of the replication restart primosome.</text>
</comment>
<feature type="binding site" evidence="8">
    <location>
        <position position="422"/>
    </location>
    <ligand>
        <name>Zn(2+)</name>
        <dbReference type="ChEBI" id="CHEBI:29105"/>
        <label>2</label>
    </ligand>
</feature>
<dbReference type="Proteomes" id="UP000076929">
    <property type="component" value="Chromosome"/>
</dbReference>
<comment type="cofactor">
    <cofactor evidence="8">
        <name>Zn(2+)</name>
        <dbReference type="ChEBI" id="CHEBI:29105"/>
    </cofactor>
    <text evidence="8">Binds 2 zinc ions per subunit.</text>
</comment>
<keyword evidence="3 8" id="KW-0479">Metal-binding</keyword>
<feature type="binding site" evidence="8">
    <location>
        <position position="419"/>
    </location>
    <ligand>
        <name>Zn(2+)</name>
        <dbReference type="ChEBI" id="CHEBI:29105"/>
        <label>2</label>
    </ligand>
</feature>
<comment type="function">
    <text evidence="8">Initiates the restart of stalled replication forks, which reloads the replicative helicase on sites other than the origin of replication. Recognizes and binds to abandoned replication forks and remodels them to uncover a helicase loading site. Promotes assembly of the primosome at these replication forks.</text>
</comment>
<dbReference type="RefSeq" id="WP_066565860.1">
    <property type="nucleotide sequence ID" value="NZ_CP015622.1"/>
</dbReference>
<feature type="binding site" evidence="8">
    <location>
        <position position="400"/>
    </location>
    <ligand>
        <name>Zn(2+)</name>
        <dbReference type="ChEBI" id="CHEBI:29105"/>
        <label>2</label>
    </ligand>
</feature>
<dbReference type="PANTHER" id="PTHR30580:SF0">
    <property type="entry name" value="PRIMOSOMAL PROTEIN N"/>
    <property type="match status" value="1"/>
</dbReference>
<feature type="binding site" evidence="8">
    <location>
        <position position="391"/>
    </location>
    <ligand>
        <name>Zn(2+)</name>
        <dbReference type="ChEBI" id="CHEBI:29105"/>
        <label>1</label>
    </ligand>
</feature>
<organism evidence="10 11">
    <name type="scientific">Corynebacterium crudilactis</name>
    <dbReference type="NCBI Taxonomy" id="1652495"/>
    <lineage>
        <taxon>Bacteria</taxon>
        <taxon>Bacillati</taxon>
        <taxon>Actinomycetota</taxon>
        <taxon>Actinomycetes</taxon>
        <taxon>Mycobacteriales</taxon>
        <taxon>Corynebacteriaceae</taxon>
        <taxon>Corynebacterium</taxon>
    </lineage>
</organism>
<feature type="binding site" evidence="8">
    <location>
        <position position="434"/>
    </location>
    <ligand>
        <name>Zn(2+)</name>
        <dbReference type="ChEBI" id="CHEBI:29105"/>
        <label>1</label>
    </ligand>
</feature>
<comment type="caution">
    <text evidence="8">As this protein does not have any detectable helicase domains, it probably does not have helicase activity.</text>
</comment>
<evidence type="ECO:0000256" key="4">
    <source>
        <dbReference type="ARBA" id="ARBA00022741"/>
    </source>
</evidence>
<dbReference type="InterPro" id="IPR042115">
    <property type="entry name" value="PriA_3primeBD_sf"/>
</dbReference>
<feature type="binding site" evidence="8">
    <location>
        <position position="397"/>
    </location>
    <ligand>
        <name>Zn(2+)</name>
        <dbReference type="ChEBI" id="CHEBI:29105"/>
        <label>2</label>
    </ligand>
</feature>
<accession>A0A172QTX9</accession>
<keyword evidence="4 8" id="KW-0547">Nucleotide-binding</keyword>
<keyword evidence="7 8" id="KW-0238">DNA-binding</keyword>
<keyword evidence="11" id="KW-1185">Reference proteome</keyword>